<dbReference type="AlphaFoldDB" id="A0A4Y2JS06"/>
<dbReference type="SMART" id="SM00969">
    <property type="entry name" value="SOCS_box"/>
    <property type="match status" value="1"/>
</dbReference>
<evidence type="ECO:0000313" key="3">
    <source>
        <dbReference type="Proteomes" id="UP000499080"/>
    </source>
</evidence>
<dbReference type="PROSITE" id="PS50225">
    <property type="entry name" value="SOCS"/>
    <property type="match status" value="1"/>
</dbReference>
<evidence type="ECO:0000259" key="1">
    <source>
        <dbReference type="PROSITE" id="PS50225"/>
    </source>
</evidence>
<organism evidence="2 3">
    <name type="scientific">Araneus ventricosus</name>
    <name type="common">Orbweaver spider</name>
    <name type="synonym">Epeira ventricosa</name>
    <dbReference type="NCBI Taxonomy" id="182803"/>
    <lineage>
        <taxon>Eukaryota</taxon>
        <taxon>Metazoa</taxon>
        <taxon>Ecdysozoa</taxon>
        <taxon>Arthropoda</taxon>
        <taxon>Chelicerata</taxon>
        <taxon>Arachnida</taxon>
        <taxon>Araneae</taxon>
        <taxon>Araneomorphae</taxon>
        <taxon>Entelegynae</taxon>
        <taxon>Araneoidea</taxon>
        <taxon>Araneidae</taxon>
        <taxon>Araneus</taxon>
    </lineage>
</organism>
<comment type="caution">
    <text evidence="2">The sequence shown here is derived from an EMBL/GenBank/DDBJ whole genome shotgun (WGS) entry which is preliminary data.</text>
</comment>
<dbReference type="OrthoDB" id="6419934at2759"/>
<protein>
    <recommendedName>
        <fullName evidence="1">SOCS box domain-containing protein</fullName>
    </recommendedName>
</protein>
<feature type="domain" description="SOCS box" evidence="1">
    <location>
        <begin position="40"/>
        <end position="89"/>
    </location>
</feature>
<dbReference type="Pfam" id="PF07525">
    <property type="entry name" value="SOCS_box"/>
    <property type="match status" value="1"/>
</dbReference>
<dbReference type="SUPFAM" id="SSF158235">
    <property type="entry name" value="SOCS box-like"/>
    <property type="match status" value="1"/>
</dbReference>
<keyword evidence="3" id="KW-1185">Reference proteome</keyword>
<dbReference type="EMBL" id="BGPR01003858">
    <property type="protein sequence ID" value="GBM93201.1"/>
    <property type="molecule type" value="Genomic_DNA"/>
</dbReference>
<accession>A0A4Y2JS06</accession>
<reference evidence="2 3" key="1">
    <citation type="journal article" date="2019" name="Sci. Rep.">
        <title>Orb-weaving spider Araneus ventricosus genome elucidates the spidroin gene catalogue.</title>
        <authorList>
            <person name="Kono N."/>
            <person name="Nakamura H."/>
            <person name="Ohtoshi R."/>
            <person name="Moran D.A.P."/>
            <person name="Shinohara A."/>
            <person name="Yoshida Y."/>
            <person name="Fujiwara M."/>
            <person name="Mori M."/>
            <person name="Tomita M."/>
            <person name="Arakawa K."/>
        </authorList>
    </citation>
    <scope>NUCLEOTIDE SEQUENCE [LARGE SCALE GENOMIC DNA]</scope>
</reference>
<dbReference type="InterPro" id="IPR001496">
    <property type="entry name" value="SOCS_box"/>
</dbReference>
<gene>
    <name evidence="2" type="ORF">AVEN_93757_1</name>
</gene>
<name>A0A4Y2JS06_ARAVE</name>
<sequence>MNLLCRSPHFVLSIMFICKDLSSERMQDLYNFYSGAVGLLHSRAEPRSLKHQCRPTVRRVLWERNFWIPDGIRLTGLPKELQSFLNLEA</sequence>
<proteinExistence type="predicted"/>
<dbReference type="InterPro" id="IPR036036">
    <property type="entry name" value="SOCS_box-like_dom_sf"/>
</dbReference>
<dbReference type="GO" id="GO:0035556">
    <property type="term" value="P:intracellular signal transduction"/>
    <property type="evidence" value="ECO:0007669"/>
    <property type="project" value="InterPro"/>
</dbReference>
<evidence type="ECO:0000313" key="2">
    <source>
        <dbReference type="EMBL" id="GBM93201.1"/>
    </source>
</evidence>
<dbReference type="Proteomes" id="UP000499080">
    <property type="component" value="Unassembled WGS sequence"/>
</dbReference>